<dbReference type="Pfam" id="PF17177">
    <property type="entry name" value="PPR_long"/>
    <property type="match status" value="1"/>
</dbReference>
<feature type="compositionally biased region" description="Low complexity" evidence="3">
    <location>
        <begin position="488"/>
        <end position="497"/>
    </location>
</feature>
<feature type="region of interest" description="Disordered" evidence="3">
    <location>
        <begin position="307"/>
        <end position="380"/>
    </location>
</feature>
<comment type="caution">
    <text evidence="5">The sequence shown here is derived from an EMBL/GenBank/DDBJ whole genome shotgun (WGS) entry which is preliminary data.</text>
</comment>
<organism evidence="5 6">
    <name type="scientific">Prorocentrum cordatum</name>
    <dbReference type="NCBI Taxonomy" id="2364126"/>
    <lineage>
        <taxon>Eukaryota</taxon>
        <taxon>Sar</taxon>
        <taxon>Alveolata</taxon>
        <taxon>Dinophyceae</taxon>
        <taxon>Prorocentrales</taxon>
        <taxon>Prorocentraceae</taxon>
        <taxon>Prorocentrum</taxon>
    </lineage>
</organism>
<evidence type="ECO:0000259" key="4">
    <source>
        <dbReference type="Pfam" id="PF17177"/>
    </source>
</evidence>
<proteinExistence type="predicted"/>
<feature type="repeat" description="PPR" evidence="2">
    <location>
        <begin position="140"/>
        <end position="174"/>
    </location>
</feature>
<feature type="repeat" description="PPR" evidence="2">
    <location>
        <begin position="175"/>
        <end position="209"/>
    </location>
</feature>
<keyword evidence="6" id="KW-1185">Reference proteome</keyword>
<dbReference type="InterPro" id="IPR002885">
    <property type="entry name" value="PPR_rpt"/>
</dbReference>
<dbReference type="InterPro" id="IPR033443">
    <property type="entry name" value="PROP1-like_PPR_dom"/>
</dbReference>
<feature type="compositionally biased region" description="Basic and acidic residues" evidence="3">
    <location>
        <begin position="600"/>
        <end position="611"/>
    </location>
</feature>
<sequence>MDLMRRKGVDEAWNALEEMQRQKTTTDKYTVSRMLMKTVGDGRGRLNPSRVYRGIALVEKFIDLQPKDVDEVLFNALLDTCCRLKDLSRLESIVNRMRELNVQPSPVTLGILVKTYGQAGDMQKVLQVWGDMEKQRGQANAVTYGCMIDACVKCNNLAKAVEIFKGMRAEGKHKNTILYTTLIKGYGLEKDLTRAMELFREMPKEGVPYNTITYNSILDACVKCSDLAGAEGLLREMLDTENSHEPDLITFSTLLKGYCHVGDLDKALQTAETIKARGLRCDELVYNTLMDGCVKANDITAGVGLFEDRDDPQRHAPLGHHPQHPGEALPARGLRRRPRRGGAALPAPRHREALRRRPQGLASSQPEGRPARGRRPQQPAVAVRLATVLRLGGLEPGPRQRQRGGLRVLGHAAGDAFVLRVPVRGALRALHAVRQPAAQPDAAVRGAAAAAARRGAPGQHGAAAPGIGRPRAVAGGAPLRRLRGPGRHGAAAGPRVALLPRQRAGDPSGRRGRSATGARHVLDARHAGPGGRLARARHARGLRRDGRGMRPWRRRVRHAVHEPGRGAHAAAAGALLHADARPAARSGAGLGGASAAADAHAADGADARELPASHAGHAAVLEKSP</sequence>
<feature type="repeat" description="PPR" evidence="2">
    <location>
        <begin position="210"/>
        <end position="240"/>
    </location>
</feature>
<dbReference type="EMBL" id="CAUYUJ010018082">
    <property type="protein sequence ID" value="CAK0880516.1"/>
    <property type="molecule type" value="Genomic_DNA"/>
</dbReference>
<keyword evidence="1" id="KW-0677">Repeat</keyword>
<evidence type="ECO:0000256" key="1">
    <source>
        <dbReference type="ARBA" id="ARBA00022737"/>
    </source>
</evidence>
<evidence type="ECO:0000256" key="2">
    <source>
        <dbReference type="PROSITE-ProRule" id="PRU00708"/>
    </source>
</evidence>
<feature type="repeat" description="PPR" evidence="2">
    <location>
        <begin position="70"/>
        <end position="104"/>
    </location>
</feature>
<feature type="region of interest" description="Disordered" evidence="3">
    <location>
        <begin position="584"/>
        <end position="625"/>
    </location>
</feature>
<dbReference type="Gene3D" id="1.25.40.10">
    <property type="entry name" value="Tetratricopeptide repeat domain"/>
    <property type="match status" value="2"/>
</dbReference>
<gene>
    <name evidence="5" type="ORF">PCOR1329_LOCUS63631</name>
</gene>
<feature type="domain" description="PROP1-like PPR" evidence="4">
    <location>
        <begin position="134"/>
        <end position="296"/>
    </location>
</feature>
<feature type="compositionally biased region" description="Low complexity" evidence="3">
    <location>
        <begin position="584"/>
        <end position="599"/>
    </location>
</feature>
<dbReference type="Proteomes" id="UP001189429">
    <property type="component" value="Unassembled WGS sequence"/>
</dbReference>
<name>A0ABN9W374_9DINO</name>
<evidence type="ECO:0000313" key="5">
    <source>
        <dbReference type="EMBL" id="CAK0880516.1"/>
    </source>
</evidence>
<feature type="repeat" description="PPR" evidence="2">
    <location>
        <begin position="247"/>
        <end position="281"/>
    </location>
</feature>
<evidence type="ECO:0000256" key="3">
    <source>
        <dbReference type="SAM" id="MobiDB-lite"/>
    </source>
</evidence>
<feature type="region of interest" description="Disordered" evidence="3">
    <location>
        <begin position="482"/>
        <end position="521"/>
    </location>
</feature>
<protein>
    <recommendedName>
        <fullName evidence="4">PROP1-like PPR domain-containing protein</fullName>
    </recommendedName>
</protein>
<dbReference type="Pfam" id="PF13812">
    <property type="entry name" value="PPR_3"/>
    <property type="match status" value="1"/>
</dbReference>
<accession>A0ABN9W374</accession>
<dbReference type="PANTHER" id="PTHR47941">
    <property type="entry name" value="PENTATRICOPEPTIDE REPEAT-CONTAINING PROTEIN 3, MITOCHONDRIAL"/>
    <property type="match status" value="1"/>
</dbReference>
<reference evidence="5" key="1">
    <citation type="submission" date="2023-10" db="EMBL/GenBank/DDBJ databases">
        <authorList>
            <person name="Chen Y."/>
            <person name="Shah S."/>
            <person name="Dougan E. K."/>
            <person name="Thang M."/>
            <person name="Chan C."/>
        </authorList>
    </citation>
    <scope>NUCLEOTIDE SEQUENCE [LARGE SCALE GENOMIC DNA]</scope>
</reference>
<dbReference type="PROSITE" id="PS51375">
    <property type="entry name" value="PPR"/>
    <property type="match status" value="5"/>
</dbReference>
<dbReference type="InterPro" id="IPR011990">
    <property type="entry name" value="TPR-like_helical_dom_sf"/>
</dbReference>
<evidence type="ECO:0000313" key="6">
    <source>
        <dbReference type="Proteomes" id="UP001189429"/>
    </source>
</evidence>
<dbReference type="NCBIfam" id="TIGR00756">
    <property type="entry name" value="PPR"/>
    <property type="match status" value="7"/>
</dbReference>